<name>A0A9D1VAK3_9BACT</name>
<dbReference type="Proteomes" id="UP000823964">
    <property type="component" value="Unassembled WGS sequence"/>
</dbReference>
<evidence type="ECO:0000313" key="1">
    <source>
        <dbReference type="EMBL" id="HIX19319.1"/>
    </source>
</evidence>
<reference evidence="1" key="2">
    <citation type="submission" date="2021-04" db="EMBL/GenBank/DDBJ databases">
        <authorList>
            <person name="Gilroy R."/>
        </authorList>
    </citation>
    <scope>NUCLEOTIDE SEQUENCE</scope>
    <source>
        <strain evidence="1">14975</strain>
    </source>
</reference>
<evidence type="ECO:0000313" key="2">
    <source>
        <dbReference type="Proteomes" id="UP000823964"/>
    </source>
</evidence>
<organism evidence="1 2">
    <name type="scientific">Candidatus Akkermansia intestinigallinarum</name>
    <dbReference type="NCBI Taxonomy" id="2838431"/>
    <lineage>
        <taxon>Bacteria</taxon>
        <taxon>Pseudomonadati</taxon>
        <taxon>Verrucomicrobiota</taxon>
        <taxon>Verrucomicrobiia</taxon>
        <taxon>Verrucomicrobiales</taxon>
        <taxon>Akkermansiaceae</taxon>
        <taxon>Akkermansia</taxon>
    </lineage>
</organism>
<dbReference type="EMBL" id="DXFQ01000028">
    <property type="protein sequence ID" value="HIX19319.1"/>
    <property type="molecule type" value="Genomic_DNA"/>
</dbReference>
<accession>A0A9D1VAK3</accession>
<proteinExistence type="predicted"/>
<gene>
    <name evidence="1" type="ORF">H9862_01800</name>
</gene>
<reference evidence="1" key="1">
    <citation type="journal article" date="2021" name="PeerJ">
        <title>Extensive microbial diversity within the chicken gut microbiome revealed by metagenomics and culture.</title>
        <authorList>
            <person name="Gilroy R."/>
            <person name="Ravi A."/>
            <person name="Getino M."/>
            <person name="Pursley I."/>
            <person name="Horton D.L."/>
            <person name="Alikhan N.F."/>
            <person name="Baker D."/>
            <person name="Gharbi K."/>
            <person name="Hall N."/>
            <person name="Watson M."/>
            <person name="Adriaenssens E.M."/>
            <person name="Foster-Nyarko E."/>
            <person name="Jarju S."/>
            <person name="Secka A."/>
            <person name="Antonio M."/>
            <person name="Oren A."/>
            <person name="Chaudhuri R.R."/>
            <person name="La Ragione R."/>
            <person name="Hildebrand F."/>
            <person name="Pallen M.J."/>
        </authorList>
    </citation>
    <scope>NUCLEOTIDE SEQUENCE</scope>
    <source>
        <strain evidence="1">14975</strain>
    </source>
</reference>
<comment type="caution">
    <text evidence="1">The sequence shown here is derived from an EMBL/GenBank/DDBJ whole genome shotgun (WGS) entry which is preliminary data.</text>
</comment>
<protein>
    <submittedName>
        <fullName evidence="1">Uncharacterized protein</fullName>
    </submittedName>
</protein>
<dbReference type="AlphaFoldDB" id="A0A9D1VAK3"/>
<sequence>MSSYYPSEFIDARCTILERFAPAAYHALLPNGKPTVAFVQRREAALLDVIQPGDAVCVTINPADFSRARIRSLASRD</sequence>